<organism evidence="2 3">
    <name type="scientific">Cylindrotheca closterium</name>
    <dbReference type="NCBI Taxonomy" id="2856"/>
    <lineage>
        <taxon>Eukaryota</taxon>
        <taxon>Sar</taxon>
        <taxon>Stramenopiles</taxon>
        <taxon>Ochrophyta</taxon>
        <taxon>Bacillariophyta</taxon>
        <taxon>Bacillariophyceae</taxon>
        <taxon>Bacillariophycidae</taxon>
        <taxon>Bacillariales</taxon>
        <taxon>Bacillariaceae</taxon>
        <taxon>Cylindrotheca</taxon>
    </lineage>
</organism>
<comment type="caution">
    <text evidence="2">The sequence shown here is derived from an EMBL/GenBank/DDBJ whole genome shotgun (WGS) entry which is preliminary data.</text>
</comment>
<accession>A0AAD2CKU0</accession>
<evidence type="ECO:0000259" key="1">
    <source>
        <dbReference type="Pfam" id="PF03457"/>
    </source>
</evidence>
<evidence type="ECO:0000313" key="3">
    <source>
        <dbReference type="Proteomes" id="UP001295423"/>
    </source>
</evidence>
<dbReference type="Pfam" id="PF03457">
    <property type="entry name" value="HA"/>
    <property type="match status" value="2"/>
</dbReference>
<dbReference type="PANTHER" id="PTHR33418">
    <property type="entry name" value="HELICASE-ASSOCIATED"/>
    <property type="match status" value="1"/>
</dbReference>
<gene>
    <name evidence="2" type="ORF">CYCCA115_LOCUS5861</name>
</gene>
<dbReference type="Gene3D" id="6.10.140.530">
    <property type="match status" value="2"/>
</dbReference>
<proteinExistence type="predicted"/>
<dbReference type="EMBL" id="CAKOGP040000668">
    <property type="protein sequence ID" value="CAJ1937874.1"/>
    <property type="molecule type" value="Genomic_DNA"/>
</dbReference>
<dbReference type="AlphaFoldDB" id="A0AAD2CKU0"/>
<dbReference type="PANTHER" id="PTHR33418:SF1">
    <property type="entry name" value="HELICASE-ASSOCIATED DOMAIN-CONTAINING PROTEIN"/>
    <property type="match status" value="1"/>
</dbReference>
<dbReference type="Proteomes" id="UP001295423">
    <property type="component" value="Unassembled WGS sequence"/>
</dbReference>
<protein>
    <recommendedName>
        <fullName evidence="1">Helicase-associated domain-containing protein</fullName>
    </recommendedName>
</protein>
<sequence>MILKPPLNITQTIKVFCLFHLSFQTTCKAFHVGEAAGPMKLSKRGHCHSLNLSAAGFTILDSDYGYGNDDSYDDEYAIGSSSTSNNPAWEIQFQNLKRFHQEHGHVNVPQHPSEEIQQKYPKLASFCKNQRSLYNKHHNGDSFATTPLPPIFQSRKERLQSLGFDFDIRQSVWDSKYDEMYAFWKKHGHFKVKKLEHPDLYSWMYYQRQRYKYSDKNYKPLTDEQIARLENINFCWNPKEEEWWNNFHALKRHQEQHGNLVISDSKLRPWKNSLRRTCREYVMAVTVDGTTKDVHVSGLNARRLEALREIRFCWLPKHHGVLREVPPDDIFDGYQ</sequence>
<evidence type="ECO:0000313" key="2">
    <source>
        <dbReference type="EMBL" id="CAJ1937874.1"/>
    </source>
</evidence>
<feature type="domain" description="Helicase-associated" evidence="1">
    <location>
        <begin position="171"/>
        <end position="234"/>
    </location>
</feature>
<keyword evidence="3" id="KW-1185">Reference proteome</keyword>
<reference evidence="2" key="1">
    <citation type="submission" date="2023-08" db="EMBL/GenBank/DDBJ databases">
        <authorList>
            <person name="Audoor S."/>
            <person name="Bilcke G."/>
        </authorList>
    </citation>
    <scope>NUCLEOTIDE SEQUENCE</scope>
</reference>
<dbReference type="InterPro" id="IPR005114">
    <property type="entry name" value="Helicase_assoc"/>
</dbReference>
<feature type="domain" description="Helicase-associated" evidence="1">
    <location>
        <begin position="88"/>
        <end position="164"/>
    </location>
</feature>
<name>A0AAD2CKU0_9STRA</name>